<dbReference type="PROSITE" id="PS00409">
    <property type="entry name" value="PROKAR_NTER_METHYL"/>
    <property type="match status" value="1"/>
</dbReference>
<dbReference type="PRINTS" id="PR00813">
    <property type="entry name" value="BCTERIALGSPG"/>
</dbReference>
<dbReference type="SUPFAM" id="SSF54523">
    <property type="entry name" value="Pili subunits"/>
    <property type="match status" value="1"/>
</dbReference>
<dbReference type="EMBL" id="MFZI01000012">
    <property type="protein sequence ID" value="OGK21801.1"/>
    <property type="molecule type" value="Genomic_DNA"/>
</dbReference>
<organism evidence="7 8">
    <name type="scientific">Candidatus Roizmanbacteria bacterium RIFCSPHIGHO2_01_FULL_39_8</name>
    <dbReference type="NCBI Taxonomy" id="1802033"/>
    <lineage>
        <taxon>Bacteria</taxon>
        <taxon>Candidatus Roizmaniibacteriota</taxon>
    </lineage>
</organism>
<evidence type="ECO:0000256" key="2">
    <source>
        <dbReference type="ARBA" id="ARBA00022481"/>
    </source>
</evidence>
<dbReference type="GO" id="GO:0016020">
    <property type="term" value="C:membrane"/>
    <property type="evidence" value="ECO:0007669"/>
    <property type="project" value="UniProtKB-SubCell"/>
</dbReference>
<dbReference type="NCBIfam" id="TIGR02532">
    <property type="entry name" value="IV_pilin_GFxxxE"/>
    <property type="match status" value="1"/>
</dbReference>
<name>A0A1F7GSL5_9BACT</name>
<evidence type="ECO:0000256" key="6">
    <source>
        <dbReference type="SAM" id="Phobius"/>
    </source>
</evidence>
<comment type="subcellular location">
    <subcellularLocation>
        <location evidence="1">Membrane</location>
        <topology evidence="1">Single-pass membrane protein</topology>
    </subcellularLocation>
</comment>
<dbReference type="Gene3D" id="3.30.700.10">
    <property type="entry name" value="Glycoprotein, Type 4 Pilin"/>
    <property type="match status" value="1"/>
</dbReference>
<proteinExistence type="predicted"/>
<protein>
    <recommendedName>
        <fullName evidence="9">Type II secretion system protein GspG C-terminal domain-containing protein</fullName>
    </recommendedName>
</protein>
<dbReference type="PANTHER" id="PTHR30093:SF44">
    <property type="entry name" value="TYPE II SECRETION SYSTEM CORE PROTEIN G"/>
    <property type="match status" value="1"/>
</dbReference>
<keyword evidence="2" id="KW-0488">Methylation</keyword>
<evidence type="ECO:0008006" key="9">
    <source>
        <dbReference type="Google" id="ProtNLM"/>
    </source>
</evidence>
<feature type="transmembrane region" description="Helical" evidence="6">
    <location>
        <begin position="7"/>
        <end position="29"/>
    </location>
</feature>
<evidence type="ECO:0000256" key="4">
    <source>
        <dbReference type="ARBA" id="ARBA00022989"/>
    </source>
</evidence>
<dbReference type="Pfam" id="PF07963">
    <property type="entry name" value="N_methyl"/>
    <property type="match status" value="1"/>
</dbReference>
<dbReference type="Proteomes" id="UP000177026">
    <property type="component" value="Unassembled WGS sequence"/>
</dbReference>
<reference evidence="7 8" key="1">
    <citation type="journal article" date="2016" name="Nat. Commun.">
        <title>Thousands of microbial genomes shed light on interconnected biogeochemical processes in an aquifer system.</title>
        <authorList>
            <person name="Anantharaman K."/>
            <person name="Brown C.T."/>
            <person name="Hug L.A."/>
            <person name="Sharon I."/>
            <person name="Castelle C.J."/>
            <person name="Probst A.J."/>
            <person name="Thomas B.C."/>
            <person name="Singh A."/>
            <person name="Wilkins M.J."/>
            <person name="Karaoz U."/>
            <person name="Brodie E.L."/>
            <person name="Williams K.H."/>
            <person name="Hubbard S.S."/>
            <person name="Banfield J.F."/>
        </authorList>
    </citation>
    <scope>NUCLEOTIDE SEQUENCE [LARGE SCALE GENOMIC DNA]</scope>
</reference>
<dbReference type="GO" id="GO:0015627">
    <property type="term" value="C:type II protein secretion system complex"/>
    <property type="evidence" value="ECO:0007669"/>
    <property type="project" value="InterPro"/>
</dbReference>
<keyword evidence="3 6" id="KW-0812">Transmembrane</keyword>
<dbReference type="InterPro" id="IPR012902">
    <property type="entry name" value="N_methyl_site"/>
</dbReference>
<dbReference type="InterPro" id="IPR045584">
    <property type="entry name" value="Pilin-like"/>
</dbReference>
<sequence>MKKKGFTLIELIVVMAIIGILSLVGVLAYSSNTRTARDAKRKADLEILRSALEMYRSNDPNSQYPTTGSAWWGACSSYGSHVNDYIPGLAPDYIQQLPHDPRESKPGKGIPPCANPGWNCYLYKSNGINYKLLAHCTPENTWTENDPYYDPVRPCHAWQVSSSLIIRGSGGSVATCTGVASAASGPW</sequence>
<evidence type="ECO:0000256" key="1">
    <source>
        <dbReference type="ARBA" id="ARBA00004167"/>
    </source>
</evidence>
<keyword evidence="5 6" id="KW-0472">Membrane</keyword>
<gene>
    <name evidence="7" type="ORF">A2866_03505</name>
</gene>
<comment type="caution">
    <text evidence="7">The sequence shown here is derived from an EMBL/GenBank/DDBJ whole genome shotgun (WGS) entry which is preliminary data.</text>
</comment>
<evidence type="ECO:0000313" key="7">
    <source>
        <dbReference type="EMBL" id="OGK21801.1"/>
    </source>
</evidence>
<evidence type="ECO:0000256" key="5">
    <source>
        <dbReference type="ARBA" id="ARBA00023136"/>
    </source>
</evidence>
<accession>A0A1F7GSL5</accession>
<keyword evidence="4 6" id="KW-1133">Transmembrane helix</keyword>
<dbReference type="InterPro" id="IPR000983">
    <property type="entry name" value="Bac_GSPG_pilin"/>
</dbReference>
<evidence type="ECO:0000256" key="3">
    <source>
        <dbReference type="ARBA" id="ARBA00022692"/>
    </source>
</evidence>
<dbReference type="AlphaFoldDB" id="A0A1F7GSL5"/>
<evidence type="ECO:0000313" key="8">
    <source>
        <dbReference type="Proteomes" id="UP000177026"/>
    </source>
</evidence>
<dbReference type="GO" id="GO:0015628">
    <property type="term" value="P:protein secretion by the type II secretion system"/>
    <property type="evidence" value="ECO:0007669"/>
    <property type="project" value="InterPro"/>
</dbReference>
<dbReference type="PANTHER" id="PTHR30093">
    <property type="entry name" value="GENERAL SECRETION PATHWAY PROTEIN G"/>
    <property type="match status" value="1"/>
</dbReference>